<evidence type="ECO:0000313" key="4">
    <source>
        <dbReference type="EMBL" id="QJH93918.1"/>
    </source>
</evidence>
<feature type="compositionally biased region" description="Pro residues" evidence="1">
    <location>
        <begin position="309"/>
        <end position="320"/>
    </location>
</feature>
<dbReference type="InterPro" id="IPR043991">
    <property type="entry name" value="Gp3-like"/>
</dbReference>
<dbReference type="AlphaFoldDB" id="A0A6H1ZDT3"/>
<protein>
    <submittedName>
        <fullName evidence="2">Uncharacterized protein</fullName>
    </submittedName>
</protein>
<dbReference type="EMBL" id="MT141549">
    <property type="protein sequence ID" value="QJA66097.1"/>
    <property type="molecule type" value="Genomic_DNA"/>
</dbReference>
<evidence type="ECO:0000313" key="5">
    <source>
        <dbReference type="EMBL" id="QJI05224.1"/>
    </source>
</evidence>
<feature type="region of interest" description="Disordered" evidence="1">
    <location>
        <begin position="276"/>
        <end position="362"/>
    </location>
</feature>
<dbReference type="EMBL" id="MT145196">
    <property type="protein sequence ID" value="QJI05224.1"/>
    <property type="molecule type" value="Genomic_DNA"/>
</dbReference>
<gene>
    <name evidence="5" type="ORF">MM415A00138_0037</name>
    <name evidence="3" type="ORF">MM415B00361_0017</name>
    <name evidence="2" type="ORF">TM448A00273_0024</name>
    <name evidence="4" type="ORF">TM448B00155_0034</name>
</gene>
<evidence type="ECO:0000313" key="2">
    <source>
        <dbReference type="EMBL" id="QJA45698.1"/>
    </source>
</evidence>
<dbReference type="EMBL" id="MT143995">
    <property type="protein sequence ID" value="QJA45698.1"/>
    <property type="molecule type" value="Genomic_DNA"/>
</dbReference>
<accession>A0A6H1ZDT3</accession>
<evidence type="ECO:0000313" key="3">
    <source>
        <dbReference type="EMBL" id="QJA66097.1"/>
    </source>
</evidence>
<reference evidence="2" key="1">
    <citation type="submission" date="2020-03" db="EMBL/GenBank/DDBJ databases">
        <title>The deep terrestrial virosphere.</title>
        <authorList>
            <person name="Holmfeldt K."/>
            <person name="Nilsson E."/>
            <person name="Simone D."/>
            <person name="Lopez-Fernandez M."/>
            <person name="Wu X."/>
            <person name="de Brujin I."/>
            <person name="Lundin D."/>
            <person name="Andersson A."/>
            <person name="Bertilsson S."/>
            <person name="Dopson M."/>
        </authorList>
    </citation>
    <scope>NUCLEOTIDE SEQUENCE</scope>
    <source>
        <strain evidence="5">MM415A00138</strain>
        <strain evidence="3">MM415B00361</strain>
        <strain evidence="2">TM448A00273</strain>
        <strain evidence="4">TM448B00155</strain>
    </source>
</reference>
<evidence type="ECO:0000256" key="1">
    <source>
        <dbReference type="SAM" id="MobiDB-lite"/>
    </source>
</evidence>
<dbReference type="EMBL" id="MT144593">
    <property type="protein sequence ID" value="QJH93918.1"/>
    <property type="molecule type" value="Genomic_DNA"/>
</dbReference>
<sequence>MPIRRGSHAFRRQFELAGVIRLGGEQSRGEWNQELSYFRLTSEDVSVDAAEKLVKVYGEKPTTLHVTFPSNDPDEVFEDQYELWRGSKNKDVKGVLMCCGDGIHAKRIIDEENPWNREKVECPCPENCAFAMEHTSDKLRKDGHSACSAMGRLRVVCYRVSVLDIYEIRTGSINAFQGIRNKLLDILESPIFGGRLRGLPLLLKRVPKKTRFGKVIYPVRIEIPAWEDWKKEAQFLMGVRDKILDATGMQAIPAPPDPRSMPTDLVAHTHQLPVSEPEIVPEPTPEMEPPVDDPYNATDLDEEILGPPYRIPPSEPPPEKPVVTYKAPTAQSQGEGVARMAREKREQSANQPEQPDYTNWFK</sequence>
<dbReference type="Pfam" id="PF18897">
    <property type="entry name" value="Gp3-like"/>
    <property type="match status" value="1"/>
</dbReference>
<feature type="compositionally biased region" description="Polar residues" evidence="1">
    <location>
        <begin position="348"/>
        <end position="362"/>
    </location>
</feature>
<proteinExistence type="predicted"/>
<organism evidence="2">
    <name type="scientific">viral metagenome</name>
    <dbReference type="NCBI Taxonomy" id="1070528"/>
    <lineage>
        <taxon>unclassified sequences</taxon>
        <taxon>metagenomes</taxon>
        <taxon>organismal metagenomes</taxon>
    </lineage>
</organism>
<name>A0A6H1ZDT3_9ZZZZ</name>